<dbReference type="PANTHER" id="PTHR43133:SF39">
    <property type="entry name" value="SIMILAR TO RNA POLYMERASE SIGMA-E FACTOR"/>
    <property type="match status" value="1"/>
</dbReference>
<organism evidence="5 6">
    <name type="scientific">Panacagrimonas perspica</name>
    <dbReference type="NCBI Taxonomy" id="381431"/>
    <lineage>
        <taxon>Bacteria</taxon>
        <taxon>Pseudomonadati</taxon>
        <taxon>Pseudomonadota</taxon>
        <taxon>Gammaproteobacteria</taxon>
        <taxon>Nevskiales</taxon>
        <taxon>Nevskiaceae</taxon>
        <taxon>Panacagrimonas</taxon>
    </lineage>
</organism>
<keyword evidence="2" id="KW-0731">Sigma factor</keyword>
<dbReference type="InterPro" id="IPR011517">
    <property type="entry name" value="RNA_pol_sigma70_ECF-like"/>
</dbReference>
<reference evidence="5 6" key="1">
    <citation type="submission" date="2019-03" db="EMBL/GenBank/DDBJ databases">
        <title>Genomic Encyclopedia of Type Strains, Phase IV (KMG-IV): sequencing the most valuable type-strain genomes for metagenomic binning, comparative biology and taxonomic classification.</title>
        <authorList>
            <person name="Goeker M."/>
        </authorList>
    </citation>
    <scope>NUCLEOTIDE SEQUENCE [LARGE SCALE GENOMIC DNA]</scope>
    <source>
        <strain evidence="5 6">DSM 26377</strain>
    </source>
</reference>
<dbReference type="InterPro" id="IPR039425">
    <property type="entry name" value="RNA_pol_sigma-70-like"/>
</dbReference>
<dbReference type="NCBIfam" id="TIGR02999">
    <property type="entry name" value="Sig-70_X6"/>
    <property type="match status" value="1"/>
</dbReference>
<dbReference type="InterPro" id="IPR053812">
    <property type="entry name" value="HTH_Sigma70_ECF-like"/>
</dbReference>
<protein>
    <submittedName>
        <fullName evidence="5">RNA polymerase ECF family sigma subunit</fullName>
    </submittedName>
</protein>
<evidence type="ECO:0000313" key="5">
    <source>
        <dbReference type="EMBL" id="TDU30827.1"/>
    </source>
</evidence>
<dbReference type="GO" id="GO:0016987">
    <property type="term" value="F:sigma factor activity"/>
    <property type="evidence" value="ECO:0007669"/>
    <property type="project" value="UniProtKB-KW"/>
</dbReference>
<dbReference type="InterPro" id="IPR013324">
    <property type="entry name" value="RNA_pol_sigma_r3/r4-like"/>
</dbReference>
<gene>
    <name evidence="5" type="ORF">DFR24_0183</name>
</gene>
<evidence type="ECO:0000256" key="1">
    <source>
        <dbReference type="ARBA" id="ARBA00023015"/>
    </source>
</evidence>
<accession>A0A4S3K1B6</accession>
<keyword evidence="6" id="KW-1185">Reference proteome</keyword>
<feature type="domain" description="RNA polymerase sigma-70 ECF-like HTH" evidence="4">
    <location>
        <begin position="16"/>
        <end position="183"/>
    </location>
</feature>
<sequence>MSAPRHSDGSERPVEDSTRQLAAAFYQDLRGVARSVRGVQRRVGSENQTLQTTALIHEAYLKLYQSGAWNSREHFMNAAAAAMRQALIDHARARLSAKRGGKHEIVSLEEGDDVLAVPEESLIELDAAVDRLGELDPRLARVVECRYFAGYTAEETAVALSITERTVQRDWVRAKAWLFRELQSPE</sequence>
<dbReference type="Gene3D" id="1.10.10.10">
    <property type="entry name" value="Winged helix-like DNA-binding domain superfamily/Winged helix DNA-binding domain"/>
    <property type="match status" value="1"/>
</dbReference>
<evidence type="ECO:0000313" key="6">
    <source>
        <dbReference type="Proteomes" id="UP000295341"/>
    </source>
</evidence>
<dbReference type="PANTHER" id="PTHR43133">
    <property type="entry name" value="RNA POLYMERASE ECF-TYPE SIGMA FACTO"/>
    <property type="match status" value="1"/>
</dbReference>
<dbReference type="AlphaFoldDB" id="A0A4S3K1B6"/>
<dbReference type="NCBIfam" id="TIGR02937">
    <property type="entry name" value="sigma70-ECF"/>
    <property type="match status" value="1"/>
</dbReference>
<evidence type="ECO:0000259" key="4">
    <source>
        <dbReference type="Pfam" id="PF07638"/>
    </source>
</evidence>
<dbReference type="GO" id="GO:0006352">
    <property type="term" value="P:DNA-templated transcription initiation"/>
    <property type="evidence" value="ECO:0007669"/>
    <property type="project" value="InterPro"/>
</dbReference>
<dbReference type="Proteomes" id="UP000295341">
    <property type="component" value="Unassembled WGS sequence"/>
</dbReference>
<name>A0A4S3K1B6_9GAMM</name>
<keyword evidence="1" id="KW-0805">Transcription regulation</keyword>
<dbReference type="Pfam" id="PF07638">
    <property type="entry name" value="Sigma70_ECF"/>
    <property type="match status" value="1"/>
</dbReference>
<dbReference type="InterPro" id="IPR036388">
    <property type="entry name" value="WH-like_DNA-bd_sf"/>
</dbReference>
<evidence type="ECO:0000256" key="2">
    <source>
        <dbReference type="ARBA" id="ARBA00023082"/>
    </source>
</evidence>
<dbReference type="OrthoDB" id="128473at2"/>
<evidence type="ECO:0000256" key="3">
    <source>
        <dbReference type="ARBA" id="ARBA00023163"/>
    </source>
</evidence>
<dbReference type="EMBL" id="SOBT01000008">
    <property type="protein sequence ID" value="TDU30827.1"/>
    <property type="molecule type" value="Genomic_DNA"/>
</dbReference>
<proteinExistence type="predicted"/>
<keyword evidence="3" id="KW-0804">Transcription</keyword>
<dbReference type="InterPro" id="IPR014284">
    <property type="entry name" value="RNA_pol_sigma-70_dom"/>
</dbReference>
<comment type="caution">
    <text evidence="5">The sequence shown here is derived from an EMBL/GenBank/DDBJ whole genome shotgun (WGS) entry which is preliminary data.</text>
</comment>
<dbReference type="SUPFAM" id="SSF88659">
    <property type="entry name" value="Sigma3 and sigma4 domains of RNA polymerase sigma factors"/>
    <property type="match status" value="1"/>
</dbReference>